<accession>A0A507C020</accession>
<feature type="region of interest" description="Disordered" evidence="1">
    <location>
        <begin position="1"/>
        <end position="117"/>
    </location>
</feature>
<evidence type="ECO:0000313" key="3">
    <source>
        <dbReference type="Proteomes" id="UP000319731"/>
    </source>
</evidence>
<feature type="compositionally biased region" description="Basic and acidic residues" evidence="1">
    <location>
        <begin position="40"/>
        <end position="49"/>
    </location>
</feature>
<gene>
    <name evidence="2" type="ORF">SmJEL517_g05625</name>
</gene>
<dbReference type="OrthoDB" id="2538345at2759"/>
<feature type="compositionally biased region" description="Basic residues" evidence="1">
    <location>
        <begin position="74"/>
        <end position="83"/>
    </location>
</feature>
<dbReference type="EMBL" id="QEAO01000053">
    <property type="protein sequence ID" value="TPX30945.1"/>
    <property type="molecule type" value="Genomic_DNA"/>
</dbReference>
<dbReference type="RefSeq" id="XP_031022495.1">
    <property type="nucleotide sequence ID" value="XM_031171551.1"/>
</dbReference>
<dbReference type="PANTHER" id="PTHR34689">
    <property type="entry name" value="NUCLEIC ACID-BINDING PROTEIN"/>
    <property type="match status" value="1"/>
</dbReference>
<feature type="compositionally biased region" description="Basic residues" evidence="1">
    <location>
        <begin position="93"/>
        <end position="109"/>
    </location>
</feature>
<dbReference type="STRING" id="1806994.A0A507C020"/>
<organism evidence="2 3">
    <name type="scientific">Synchytrium microbalum</name>
    <dbReference type="NCBI Taxonomy" id="1806994"/>
    <lineage>
        <taxon>Eukaryota</taxon>
        <taxon>Fungi</taxon>
        <taxon>Fungi incertae sedis</taxon>
        <taxon>Chytridiomycota</taxon>
        <taxon>Chytridiomycota incertae sedis</taxon>
        <taxon>Chytridiomycetes</taxon>
        <taxon>Synchytriales</taxon>
        <taxon>Synchytriaceae</taxon>
        <taxon>Synchytrium</taxon>
    </lineage>
</organism>
<dbReference type="GeneID" id="42006848"/>
<name>A0A507C020_9FUNG</name>
<sequence length="267" mass="30867">MGHDTTEDEDKSRSRRVRTSRSPDQKRKRRHSSPSSDEDGSIRPDRKESTSSSKKIKKKHSRHTTEDSDDSTTTKKKTKKHSRHSDSDDSPSKKKKKASKHKKKHKRDKHSSASTKAWGARGVITIHDRNSKDPEFRTWLYDIKKIAFEVLNPQATKEYFAEYAEDYNLGSLPHEKYYNLDAWAKAQSNKSIVNDEDEEFDFGKDEERLRGKRPTTSSTAATGPSMSKTQLQDLQRVERERVEADRMRKLGFATSRTLGVRYEDTMS</sequence>
<evidence type="ECO:0000256" key="1">
    <source>
        <dbReference type="SAM" id="MobiDB-lite"/>
    </source>
</evidence>
<reference evidence="2 3" key="1">
    <citation type="journal article" date="2019" name="Sci. Rep.">
        <title>Comparative genomics of chytrid fungi reveal insights into the obligate biotrophic and pathogenic lifestyle of Synchytrium endobioticum.</title>
        <authorList>
            <person name="van de Vossenberg B.T.L.H."/>
            <person name="Warris S."/>
            <person name="Nguyen H.D.T."/>
            <person name="van Gent-Pelzer M.P.E."/>
            <person name="Joly D.L."/>
            <person name="van de Geest H.C."/>
            <person name="Bonants P.J.M."/>
            <person name="Smith D.S."/>
            <person name="Levesque C.A."/>
            <person name="van der Lee T.A.J."/>
        </authorList>
    </citation>
    <scope>NUCLEOTIDE SEQUENCE [LARGE SCALE GENOMIC DNA]</scope>
    <source>
        <strain evidence="2 3">JEL517</strain>
    </source>
</reference>
<dbReference type="AlphaFoldDB" id="A0A507C020"/>
<evidence type="ECO:0000313" key="2">
    <source>
        <dbReference type="EMBL" id="TPX30945.1"/>
    </source>
</evidence>
<feature type="compositionally biased region" description="Polar residues" evidence="1">
    <location>
        <begin position="224"/>
        <end position="233"/>
    </location>
</feature>
<comment type="caution">
    <text evidence="2">The sequence shown here is derived from an EMBL/GenBank/DDBJ whole genome shotgun (WGS) entry which is preliminary data.</text>
</comment>
<protein>
    <submittedName>
        <fullName evidence="2">Uncharacterized protein</fullName>
    </submittedName>
</protein>
<feature type="region of interest" description="Disordered" evidence="1">
    <location>
        <begin position="196"/>
        <end position="234"/>
    </location>
</feature>
<keyword evidence="3" id="KW-1185">Reference proteome</keyword>
<proteinExistence type="predicted"/>
<dbReference type="PANTHER" id="PTHR34689:SF1">
    <property type="entry name" value="NUCLEIC ACID-BINDING PROTEIN"/>
    <property type="match status" value="1"/>
</dbReference>
<dbReference type="Proteomes" id="UP000319731">
    <property type="component" value="Unassembled WGS sequence"/>
</dbReference>